<feature type="transmembrane region" description="Helical" evidence="1">
    <location>
        <begin position="27"/>
        <end position="47"/>
    </location>
</feature>
<name>A0ABW3YM85_9ACTN</name>
<sequence>MPMSASPQLGSEPPGSRRSPFGPALDLTLRVAGGLLSVVGAVLTGVLELLLSTLRVGGYLIGVSAVIAVLANVALSWFAYRTVGRKAAVALPALIWFVLMMVAAGGTDEGDILLAGDNWVALALIVAGSMAFAVMAFRLILAPRR</sequence>
<dbReference type="RefSeq" id="WP_377576655.1">
    <property type="nucleotide sequence ID" value="NZ_JBHTMP010000064.1"/>
</dbReference>
<feature type="transmembrane region" description="Helical" evidence="1">
    <location>
        <begin position="87"/>
        <end position="107"/>
    </location>
</feature>
<feature type="transmembrane region" description="Helical" evidence="1">
    <location>
        <begin position="59"/>
        <end position="80"/>
    </location>
</feature>
<gene>
    <name evidence="2" type="ORF">ACFQ4H_28430</name>
</gene>
<accession>A0ABW3YM85</accession>
<proteinExistence type="predicted"/>
<keyword evidence="1" id="KW-0812">Transmembrane</keyword>
<organism evidence="2 3">
    <name type="scientific">Micromonospora sonneratiae</name>
    <dbReference type="NCBI Taxonomy" id="1184706"/>
    <lineage>
        <taxon>Bacteria</taxon>
        <taxon>Bacillati</taxon>
        <taxon>Actinomycetota</taxon>
        <taxon>Actinomycetes</taxon>
        <taxon>Micromonosporales</taxon>
        <taxon>Micromonosporaceae</taxon>
        <taxon>Micromonospora</taxon>
    </lineage>
</organism>
<keyword evidence="3" id="KW-1185">Reference proteome</keyword>
<reference evidence="3" key="1">
    <citation type="journal article" date="2019" name="Int. J. Syst. Evol. Microbiol.">
        <title>The Global Catalogue of Microorganisms (GCM) 10K type strain sequencing project: providing services to taxonomists for standard genome sequencing and annotation.</title>
        <authorList>
            <consortium name="The Broad Institute Genomics Platform"/>
            <consortium name="The Broad Institute Genome Sequencing Center for Infectious Disease"/>
            <person name="Wu L."/>
            <person name="Ma J."/>
        </authorList>
    </citation>
    <scope>NUCLEOTIDE SEQUENCE [LARGE SCALE GENOMIC DNA]</scope>
    <source>
        <strain evidence="3">JCM 31037</strain>
    </source>
</reference>
<evidence type="ECO:0000313" key="2">
    <source>
        <dbReference type="EMBL" id="MFD1325018.1"/>
    </source>
</evidence>
<evidence type="ECO:0000313" key="3">
    <source>
        <dbReference type="Proteomes" id="UP001597260"/>
    </source>
</evidence>
<dbReference type="EMBL" id="JBHTMP010000064">
    <property type="protein sequence ID" value="MFD1325018.1"/>
    <property type="molecule type" value="Genomic_DNA"/>
</dbReference>
<feature type="transmembrane region" description="Helical" evidence="1">
    <location>
        <begin position="119"/>
        <end position="141"/>
    </location>
</feature>
<evidence type="ECO:0008006" key="4">
    <source>
        <dbReference type="Google" id="ProtNLM"/>
    </source>
</evidence>
<dbReference type="Proteomes" id="UP001597260">
    <property type="component" value="Unassembled WGS sequence"/>
</dbReference>
<evidence type="ECO:0000256" key="1">
    <source>
        <dbReference type="SAM" id="Phobius"/>
    </source>
</evidence>
<keyword evidence="1" id="KW-1133">Transmembrane helix</keyword>
<comment type="caution">
    <text evidence="2">The sequence shown here is derived from an EMBL/GenBank/DDBJ whole genome shotgun (WGS) entry which is preliminary data.</text>
</comment>
<protein>
    <recommendedName>
        <fullName evidence="4">Integral membrane protein</fullName>
    </recommendedName>
</protein>
<keyword evidence="1" id="KW-0472">Membrane</keyword>